<proteinExistence type="predicted"/>
<reference evidence="1 2" key="1">
    <citation type="submission" date="2018-03" db="EMBL/GenBank/DDBJ databases">
        <title>The ancient ancestry and fast evolution of plastids.</title>
        <authorList>
            <person name="Moore K.R."/>
            <person name="Magnabosco C."/>
            <person name="Momper L."/>
            <person name="Gold D.A."/>
            <person name="Bosak T."/>
            <person name="Fournier G.P."/>
        </authorList>
    </citation>
    <scope>NUCLEOTIDE SEQUENCE [LARGE SCALE GENOMIC DNA]</scope>
    <source>
        <strain evidence="1 2">CCALA 016</strain>
    </source>
</reference>
<dbReference type="EMBL" id="PXOH01000010">
    <property type="protein sequence ID" value="PSF37233.1"/>
    <property type="molecule type" value="Genomic_DNA"/>
</dbReference>
<reference evidence="1 2" key="2">
    <citation type="submission" date="2018-03" db="EMBL/GenBank/DDBJ databases">
        <authorList>
            <person name="Keele B.F."/>
        </authorList>
    </citation>
    <scope>NUCLEOTIDE SEQUENCE [LARGE SCALE GENOMIC DNA]</scope>
    <source>
        <strain evidence="1 2">CCALA 016</strain>
    </source>
</reference>
<evidence type="ECO:0000313" key="2">
    <source>
        <dbReference type="Proteomes" id="UP000239001"/>
    </source>
</evidence>
<evidence type="ECO:0000313" key="1">
    <source>
        <dbReference type="EMBL" id="PSF37233.1"/>
    </source>
</evidence>
<comment type="caution">
    <text evidence="1">The sequence shown here is derived from an EMBL/GenBank/DDBJ whole genome shotgun (WGS) entry which is preliminary data.</text>
</comment>
<name>A0A2T1LXX4_9CHRO</name>
<keyword evidence="2" id="KW-1185">Reference proteome</keyword>
<organism evidence="1 2">
    <name type="scientific">Aphanothece hegewaldii CCALA 016</name>
    <dbReference type="NCBI Taxonomy" id="2107694"/>
    <lineage>
        <taxon>Bacteria</taxon>
        <taxon>Bacillati</taxon>
        <taxon>Cyanobacteriota</taxon>
        <taxon>Cyanophyceae</taxon>
        <taxon>Oscillatoriophycideae</taxon>
        <taxon>Chroococcales</taxon>
        <taxon>Aphanothecaceae</taxon>
        <taxon>Aphanothece</taxon>
    </lineage>
</organism>
<protein>
    <submittedName>
        <fullName evidence="1">Uncharacterized protein</fullName>
    </submittedName>
</protein>
<gene>
    <name evidence="1" type="ORF">C7H19_10960</name>
</gene>
<accession>A0A2T1LXX4</accession>
<dbReference type="RefSeq" id="WP_106456922.1">
    <property type="nucleotide sequence ID" value="NZ_PXOH01000010.1"/>
</dbReference>
<dbReference type="AlphaFoldDB" id="A0A2T1LXX4"/>
<sequence length="102" mass="11948">MNWKYFIWLTGVPSFLLIGTLAQAGEMEIQTRNVNIHRTQNGTTYINTEKVQVNSSPSNVPFRRIPYLRRECLRQNLVRQSSRQINQFSHVSSQTINSYNCR</sequence>
<dbReference type="Proteomes" id="UP000239001">
    <property type="component" value="Unassembled WGS sequence"/>
</dbReference>